<name>A0A0E9WLC1_ANGAN</name>
<accession>A0A0E9WLC1</accession>
<evidence type="ECO:0000313" key="1">
    <source>
        <dbReference type="EMBL" id="JAH90248.1"/>
    </source>
</evidence>
<organism evidence="1">
    <name type="scientific">Anguilla anguilla</name>
    <name type="common">European freshwater eel</name>
    <name type="synonym">Muraena anguilla</name>
    <dbReference type="NCBI Taxonomy" id="7936"/>
    <lineage>
        <taxon>Eukaryota</taxon>
        <taxon>Metazoa</taxon>
        <taxon>Chordata</taxon>
        <taxon>Craniata</taxon>
        <taxon>Vertebrata</taxon>
        <taxon>Euteleostomi</taxon>
        <taxon>Actinopterygii</taxon>
        <taxon>Neopterygii</taxon>
        <taxon>Teleostei</taxon>
        <taxon>Anguilliformes</taxon>
        <taxon>Anguillidae</taxon>
        <taxon>Anguilla</taxon>
    </lineage>
</organism>
<proteinExistence type="predicted"/>
<reference evidence="1" key="2">
    <citation type="journal article" date="2015" name="Fish Shellfish Immunol.">
        <title>Early steps in the European eel (Anguilla anguilla)-Vibrio vulnificus interaction in the gills: Role of the RtxA13 toxin.</title>
        <authorList>
            <person name="Callol A."/>
            <person name="Pajuelo D."/>
            <person name="Ebbesson L."/>
            <person name="Teles M."/>
            <person name="MacKenzie S."/>
            <person name="Amaro C."/>
        </authorList>
    </citation>
    <scope>NUCLEOTIDE SEQUENCE</scope>
</reference>
<reference evidence="1" key="1">
    <citation type="submission" date="2014-11" db="EMBL/GenBank/DDBJ databases">
        <authorList>
            <person name="Amaro Gonzalez C."/>
        </authorList>
    </citation>
    <scope>NUCLEOTIDE SEQUENCE</scope>
</reference>
<dbReference type="EMBL" id="GBXM01018329">
    <property type="protein sequence ID" value="JAH90248.1"/>
    <property type="molecule type" value="Transcribed_RNA"/>
</dbReference>
<sequence length="61" mass="6883">MGMEAEPGRGLSIPHLLKKRKKSHVSQCSERGPIVDQASSNCSFNMSANYFESLFPKDRQR</sequence>
<dbReference type="AlphaFoldDB" id="A0A0E9WLC1"/>
<protein>
    <submittedName>
        <fullName evidence="1">Uncharacterized protein</fullName>
    </submittedName>
</protein>